<protein>
    <submittedName>
        <fullName evidence="3">Uncharacterized protein</fullName>
    </submittedName>
</protein>
<evidence type="ECO:0000256" key="1">
    <source>
        <dbReference type="SAM" id="MobiDB-lite"/>
    </source>
</evidence>
<evidence type="ECO:0000256" key="2">
    <source>
        <dbReference type="SAM" id="SignalP"/>
    </source>
</evidence>
<organism evidence="3 4">
    <name type="scientific">Basidiobolus ranarum</name>
    <dbReference type="NCBI Taxonomy" id="34480"/>
    <lineage>
        <taxon>Eukaryota</taxon>
        <taxon>Fungi</taxon>
        <taxon>Fungi incertae sedis</taxon>
        <taxon>Zoopagomycota</taxon>
        <taxon>Entomophthoromycotina</taxon>
        <taxon>Basidiobolomycetes</taxon>
        <taxon>Basidiobolales</taxon>
        <taxon>Basidiobolaceae</taxon>
        <taxon>Basidiobolus</taxon>
    </lineage>
</organism>
<reference evidence="3 4" key="1">
    <citation type="submission" date="2023-04" db="EMBL/GenBank/DDBJ databases">
        <title>Genome of Basidiobolus ranarum AG-B5.</title>
        <authorList>
            <person name="Stajich J.E."/>
            <person name="Carter-House D."/>
            <person name="Gryganskyi A."/>
        </authorList>
    </citation>
    <scope>NUCLEOTIDE SEQUENCE [LARGE SCALE GENOMIC DNA]</scope>
    <source>
        <strain evidence="3 4">AG-B5</strain>
    </source>
</reference>
<feature type="signal peptide" evidence="2">
    <location>
        <begin position="1"/>
        <end position="20"/>
    </location>
</feature>
<evidence type="ECO:0000313" key="4">
    <source>
        <dbReference type="Proteomes" id="UP001479436"/>
    </source>
</evidence>
<accession>A0ABR2W6P6</accession>
<name>A0ABR2W6P6_9FUNG</name>
<proteinExistence type="predicted"/>
<keyword evidence="2" id="KW-0732">Signal</keyword>
<dbReference type="Proteomes" id="UP001479436">
    <property type="component" value="Unassembled WGS sequence"/>
</dbReference>
<comment type="caution">
    <text evidence="3">The sequence shown here is derived from an EMBL/GenBank/DDBJ whole genome shotgun (WGS) entry which is preliminary data.</text>
</comment>
<evidence type="ECO:0000313" key="3">
    <source>
        <dbReference type="EMBL" id="KAK9721736.1"/>
    </source>
</evidence>
<gene>
    <name evidence="3" type="ORF">K7432_003203</name>
</gene>
<dbReference type="EMBL" id="JASJQH010006970">
    <property type="protein sequence ID" value="KAK9721736.1"/>
    <property type="molecule type" value="Genomic_DNA"/>
</dbReference>
<sequence length="154" mass="16170">MRFSHSSLLLIASLASSTLAQSEVDLEKLDTDPHCVKCFGAMPCMKNVSVGGNMPEDEIELYQCVCQESVFAVFESDCSKCPLLKQDGPEPTLADFKKDCATSLPSSSPNTTSSTPSSNTASSLPSSSTNGSSSKYLLSFGMVTIAALAAILLA</sequence>
<feature type="chain" id="PRO_5046191970" evidence="2">
    <location>
        <begin position="21"/>
        <end position="154"/>
    </location>
</feature>
<keyword evidence="4" id="KW-1185">Reference proteome</keyword>
<feature type="region of interest" description="Disordered" evidence="1">
    <location>
        <begin position="102"/>
        <end position="129"/>
    </location>
</feature>